<sequence length="173" mass="18070">MRYTAFAPWWWWKARPSDLLVTETTTMIILAILASLASIGLLCWLLFALAVFALPVFLGIAAGSWAHDTGAGVAGALLTGIAAAIATLAFGQLMIAFARPIWLKLLVAVVFVAPAAIAGFHATHGVVKHLMPSEAWQISFSVLGAVTVGITAFVRVVGMAAATGPSGRDLARA</sequence>
<evidence type="ECO:0000313" key="2">
    <source>
        <dbReference type="EMBL" id="MET3794334.1"/>
    </source>
</evidence>
<feature type="transmembrane region" description="Helical" evidence="1">
    <location>
        <begin position="102"/>
        <end position="123"/>
    </location>
</feature>
<dbReference type="Proteomes" id="UP001549076">
    <property type="component" value="Unassembled WGS sequence"/>
</dbReference>
<dbReference type="EMBL" id="JBEPML010000023">
    <property type="protein sequence ID" value="MET3794334.1"/>
    <property type="molecule type" value="Genomic_DNA"/>
</dbReference>
<feature type="transmembrane region" description="Helical" evidence="1">
    <location>
        <begin position="71"/>
        <end position="90"/>
    </location>
</feature>
<proteinExistence type="predicted"/>
<keyword evidence="3" id="KW-1185">Reference proteome</keyword>
<keyword evidence="1" id="KW-0472">Membrane</keyword>
<evidence type="ECO:0008006" key="4">
    <source>
        <dbReference type="Google" id="ProtNLM"/>
    </source>
</evidence>
<comment type="caution">
    <text evidence="2">The sequence shown here is derived from an EMBL/GenBank/DDBJ whole genome shotgun (WGS) entry which is preliminary data.</text>
</comment>
<accession>A0ABV2N679</accession>
<reference evidence="2 3" key="1">
    <citation type="submission" date="2024-06" db="EMBL/GenBank/DDBJ databases">
        <title>Genomic Encyclopedia of Type Strains, Phase IV (KMG-IV): sequencing the most valuable type-strain genomes for metagenomic binning, comparative biology and taxonomic classification.</title>
        <authorList>
            <person name="Goeker M."/>
        </authorList>
    </citation>
    <scope>NUCLEOTIDE SEQUENCE [LARGE SCALE GENOMIC DNA]</scope>
    <source>
        <strain evidence="2 3">DSM 27865</strain>
    </source>
</reference>
<keyword evidence="1" id="KW-0812">Transmembrane</keyword>
<organism evidence="2 3">
    <name type="scientific">Aquamicrobium terrae</name>
    <dbReference type="NCBI Taxonomy" id="1324945"/>
    <lineage>
        <taxon>Bacteria</taxon>
        <taxon>Pseudomonadati</taxon>
        <taxon>Pseudomonadota</taxon>
        <taxon>Alphaproteobacteria</taxon>
        <taxon>Hyphomicrobiales</taxon>
        <taxon>Phyllobacteriaceae</taxon>
        <taxon>Aquamicrobium</taxon>
    </lineage>
</organism>
<feature type="transmembrane region" description="Helical" evidence="1">
    <location>
        <begin position="135"/>
        <end position="158"/>
    </location>
</feature>
<feature type="transmembrane region" description="Helical" evidence="1">
    <location>
        <begin position="44"/>
        <end position="65"/>
    </location>
</feature>
<gene>
    <name evidence="2" type="ORF">ABID37_004574</name>
</gene>
<evidence type="ECO:0000313" key="3">
    <source>
        <dbReference type="Proteomes" id="UP001549076"/>
    </source>
</evidence>
<evidence type="ECO:0000256" key="1">
    <source>
        <dbReference type="SAM" id="Phobius"/>
    </source>
</evidence>
<name>A0ABV2N679_9HYPH</name>
<protein>
    <recommendedName>
        <fullName evidence="4">DUF4175 domain-containing protein</fullName>
    </recommendedName>
</protein>
<feature type="transmembrane region" description="Helical" evidence="1">
    <location>
        <begin position="20"/>
        <end position="37"/>
    </location>
</feature>
<keyword evidence="1" id="KW-1133">Transmembrane helix</keyword>